<dbReference type="InterPro" id="IPR017945">
    <property type="entry name" value="DHBP_synth_RibB-like_a/b_dom"/>
</dbReference>
<dbReference type="Gene3D" id="3.90.870.10">
    <property type="entry name" value="DHBP synthase"/>
    <property type="match status" value="1"/>
</dbReference>
<accession>A0AAD6DIS1</accession>
<organism evidence="1 2">
    <name type="scientific">Penicillium hetheringtonii</name>
    <dbReference type="NCBI Taxonomy" id="911720"/>
    <lineage>
        <taxon>Eukaryota</taxon>
        <taxon>Fungi</taxon>
        <taxon>Dikarya</taxon>
        <taxon>Ascomycota</taxon>
        <taxon>Pezizomycotina</taxon>
        <taxon>Eurotiomycetes</taxon>
        <taxon>Eurotiomycetidae</taxon>
        <taxon>Eurotiales</taxon>
        <taxon>Aspergillaceae</taxon>
        <taxon>Penicillium</taxon>
    </lineage>
</organism>
<name>A0AAD6DIS1_9EURO</name>
<proteinExistence type="predicted"/>
<evidence type="ECO:0000313" key="2">
    <source>
        <dbReference type="Proteomes" id="UP001216150"/>
    </source>
</evidence>
<sequence>MTRVLTEDMGMIVGLIAKFNSEDLHLRLTALDQATFSQVTKRDTISTAVPERQFLKELGRLCDKDTNGMLMFGTSANLTGQGQQFRVEDIETSVRESVDLIVDYGLQRWHTYGRGDVNFDVENMEVMRMGAGYEIFWDRMLRWFPHLLYEAGVELDDDAEYGVLQC</sequence>
<protein>
    <submittedName>
        <fullName evidence="1">Uncharacterized protein</fullName>
    </submittedName>
</protein>
<dbReference type="EMBL" id="JAQJAC010000004">
    <property type="protein sequence ID" value="KAJ5585780.1"/>
    <property type="molecule type" value="Genomic_DNA"/>
</dbReference>
<dbReference type="SUPFAM" id="SSF55821">
    <property type="entry name" value="YrdC/RibB"/>
    <property type="match status" value="1"/>
</dbReference>
<dbReference type="Proteomes" id="UP001216150">
    <property type="component" value="Unassembled WGS sequence"/>
</dbReference>
<comment type="caution">
    <text evidence="1">The sequence shown here is derived from an EMBL/GenBank/DDBJ whole genome shotgun (WGS) entry which is preliminary data.</text>
</comment>
<dbReference type="AlphaFoldDB" id="A0AAD6DIS1"/>
<keyword evidence="2" id="KW-1185">Reference proteome</keyword>
<reference evidence="1 2" key="1">
    <citation type="journal article" date="2023" name="IMA Fungus">
        <title>Comparative genomic study of the Penicillium genus elucidates a diverse pangenome and 15 lateral gene transfer events.</title>
        <authorList>
            <person name="Petersen C."/>
            <person name="Sorensen T."/>
            <person name="Nielsen M.R."/>
            <person name="Sondergaard T.E."/>
            <person name="Sorensen J.L."/>
            <person name="Fitzpatrick D.A."/>
            <person name="Frisvad J.C."/>
            <person name="Nielsen K.L."/>
        </authorList>
    </citation>
    <scope>NUCLEOTIDE SEQUENCE [LARGE SCALE GENOMIC DNA]</scope>
    <source>
        <strain evidence="1 2">IBT 29057</strain>
    </source>
</reference>
<gene>
    <name evidence="1" type="ORF">N7450_005567</name>
</gene>
<evidence type="ECO:0000313" key="1">
    <source>
        <dbReference type="EMBL" id="KAJ5585780.1"/>
    </source>
</evidence>